<evidence type="ECO:0000313" key="2">
    <source>
        <dbReference type="Proteomes" id="UP000283530"/>
    </source>
</evidence>
<comment type="caution">
    <text evidence="1">The sequence shown here is derived from an EMBL/GenBank/DDBJ whole genome shotgun (WGS) entry which is preliminary data.</text>
</comment>
<gene>
    <name evidence="1" type="ORF">CKAN_00859100</name>
</gene>
<reference evidence="1 2" key="1">
    <citation type="journal article" date="2019" name="Nat. Plants">
        <title>Stout camphor tree genome fills gaps in understanding of flowering plant genome evolution.</title>
        <authorList>
            <person name="Chaw S.M."/>
            <person name="Liu Y.C."/>
            <person name="Wu Y.W."/>
            <person name="Wang H.Y."/>
            <person name="Lin C.I."/>
            <person name="Wu C.S."/>
            <person name="Ke H.M."/>
            <person name="Chang L.Y."/>
            <person name="Hsu C.Y."/>
            <person name="Yang H.T."/>
            <person name="Sudianto E."/>
            <person name="Hsu M.H."/>
            <person name="Wu K.P."/>
            <person name="Wang L.N."/>
            <person name="Leebens-Mack J.H."/>
            <person name="Tsai I.J."/>
        </authorList>
    </citation>
    <scope>NUCLEOTIDE SEQUENCE [LARGE SCALE GENOMIC DNA]</scope>
    <source>
        <strain evidence="2">cv. Chaw 1501</strain>
        <tissue evidence="1">Young leaves</tissue>
    </source>
</reference>
<name>A0A443NNE2_9MAGN</name>
<proteinExistence type="predicted"/>
<evidence type="ECO:0000313" key="1">
    <source>
        <dbReference type="EMBL" id="RWR79986.1"/>
    </source>
</evidence>
<keyword evidence="2" id="KW-1185">Reference proteome</keyword>
<accession>A0A443NNE2</accession>
<protein>
    <submittedName>
        <fullName evidence="1">Uncharacterized protein</fullName>
    </submittedName>
</protein>
<sequence length="108" mass="12217">MKSQQKLLLGFKEPSSFSEDLPTLPPLLDHHSRPIVIVRSNIMPSIEAISSLIISLSNSVAIVRSVADNLIHSRLQDYLLSTLYTLLKRNFSSRVTIFINYFDGIFIN</sequence>
<dbReference type="AlphaFoldDB" id="A0A443NNE2"/>
<dbReference type="Proteomes" id="UP000283530">
    <property type="component" value="Unassembled WGS sequence"/>
</dbReference>
<organism evidence="1 2">
    <name type="scientific">Cinnamomum micranthum f. kanehirae</name>
    <dbReference type="NCBI Taxonomy" id="337451"/>
    <lineage>
        <taxon>Eukaryota</taxon>
        <taxon>Viridiplantae</taxon>
        <taxon>Streptophyta</taxon>
        <taxon>Embryophyta</taxon>
        <taxon>Tracheophyta</taxon>
        <taxon>Spermatophyta</taxon>
        <taxon>Magnoliopsida</taxon>
        <taxon>Magnoliidae</taxon>
        <taxon>Laurales</taxon>
        <taxon>Lauraceae</taxon>
        <taxon>Cinnamomum</taxon>
    </lineage>
</organism>
<dbReference type="EMBL" id="QPKB01000003">
    <property type="protein sequence ID" value="RWR79986.1"/>
    <property type="molecule type" value="Genomic_DNA"/>
</dbReference>